<gene>
    <name evidence="1" type="ORF">SAMN06265373_101567</name>
</gene>
<organism evidence="1 2">
    <name type="scientific">Shimia sagamensis</name>
    <dbReference type="NCBI Taxonomy" id="1566352"/>
    <lineage>
        <taxon>Bacteria</taxon>
        <taxon>Pseudomonadati</taxon>
        <taxon>Pseudomonadota</taxon>
        <taxon>Alphaproteobacteria</taxon>
        <taxon>Rhodobacterales</taxon>
        <taxon>Roseobacteraceae</taxon>
    </lineage>
</organism>
<comment type="caution">
    <text evidence="1">The sequence shown here is derived from an EMBL/GenBank/DDBJ whole genome shotgun (WGS) entry which is preliminary data.</text>
</comment>
<dbReference type="SUPFAM" id="SSF53756">
    <property type="entry name" value="UDP-Glycosyltransferase/glycogen phosphorylase"/>
    <property type="match status" value="1"/>
</dbReference>
<dbReference type="Proteomes" id="UP001157961">
    <property type="component" value="Unassembled WGS sequence"/>
</dbReference>
<dbReference type="PANTHER" id="PTHR45947">
    <property type="entry name" value="SULFOQUINOVOSYL TRANSFERASE SQD2"/>
    <property type="match status" value="1"/>
</dbReference>
<sequence length="501" mass="56038">MKILYYNWVDYLDSENRGGGVSIYQRNVMAELSQRPDVEVSFLTAGLSHDLPAKQPRWEQLGHGKTRDRPNHYEIVNSGVLAPAHHCFGDQAQVNHSATQAAFFDFIEQTGPYDVIHFNNIEGLPVSALALKEKWPNTKVILSLHNYYPFCPQVNFWYQEKESCSDFADGRKCADCLTGGHDPHHIKLANGLAYRLKKRGLEPGSRGFRYSFVWIMRLGRRAVGLQKQLKQLIKPKTGTTPVLNQDSAQVAGAFATRRAEMVESINQNCDLVLCVSDAVRKIAVQYGLRPETCTTSYIGTQQAEAFSRTPPRKRLLREDGTFTLGFLGYMRRDKGFMFLLEALEALPEELATRVRFTAAARQGDAETMARLGKLGDRLAELTHVDGYSHDDLEALLAGIDVGVVPVLWHDNLPQVAIELHSRHIPLLTADLGGAQELANCPDMVFPAGDVQAFCARIAAILNGEIDMDAYWRSARAPTTMDTHIRELLTHYAANQDSKRTP</sequence>
<dbReference type="PANTHER" id="PTHR45947:SF3">
    <property type="entry name" value="SULFOQUINOVOSYL TRANSFERASE SQD2"/>
    <property type="match status" value="1"/>
</dbReference>
<evidence type="ECO:0000313" key="1">
    <source>
        <dbReference type="EMBL" id="SMP05460.1"/>
    </source>
</evidence>
<dbReference type="GO" id="GO:0016740">
    <property type="term" value="F:transferase activity"/>
    <property type="evidence" value="ECO:0007669"/>
    <property type="project" value="UniProtKB-KW"/>
</dbReference>
<accession>A0ABY1NBQ4</accession>
<keyword evidence="2" id="KW-1185">Reference proteome</keyword>
<evidence type="ECO:0000313" key="2">
    <source>
        <dbReference type="Proteomes" id="UP001157961"/>
    </source>
</evidence>
<protein>
    <submittedName>
        <fullName evidence="1">Glycosyl transferases group 1</fullName>
    </submittedName>
</protein>
<dbReference type="RefSeq" id="WP_283424416.1">
    <property type="nucleotide sequence ID" value="NZ_FXTY01000001.1"/>
</dbReference>
<dbReference type="EMBL" id="FXTY01000001">
    <property type="protein sequence ID" value="SMP05460.1"/>
    <property type="molecule type" value="Genomic_DNA"/>
</dbReference>
<dbReference type="InterPro" id="IPR050194">
    <property type="entry name" value="Glycosyltransferase_grp1"/>
</dbReference>
<dbReference type="Pfam" id="PF13692">
    <property type="entry name" value="Glyco_trans_1_4"/>
    <property type="match status" value="1"/>
</dbReference>
<proteinExistence type="predicted"/>
<reference evidence="1 2" key="1">
    <citation type="submission" date="2017-05" db="EMBL/GenBank/DDBJ databases">
        <authorList>
            <person name="Varghese N."/>
            <person name="Submissions S."/>
        </authorList>
    </citation>
    <scope>NUCLEOTIDE SEQUENCE [LARGE SCALE GENOMIC DNA]</scope>
    <source>
        <strain evidence="1 2">DSM 29734</strain>
    </source>
</reference>
<keyword evidence="1" id="KW-0808">Transferase</keyword>
<dbReference type="Gene3D" id="3.40.50.2000">
    <property type="entry name" value="Glycogen Phosphorylase B"/>
    <property type="match status" value="2"/>
</dbReference>
<name>A0ABY1NBQ4_9RHOB</name>